<dbReference type="Gene3D" id="1.10.510.10">
    <property type="entry name" value="Transferase(Phosphotransferase) domain 1"/>
    <property type="match status" value="1"/>
</dbReference>
<evidence type="ECO:0000256" key="1">
    <source>
        <dbReference type="ARBA" id="ARBA00012444"/>
    </source>
</evidence>
<dbReference type="GO" id="GO:0009653">
    <property type="term" value="P:anatomical structure morphogenesis"/>
    <property type="evidence" value="ECO:0007669"/>
    <property type="project" value="UniProtKB-ARBA"/>
</dbReference>
<dbReference type="FunFam" id="1.10.510.10:FF:000005">
    <property type="entry name" value="cAMP-dependent protein kinase catalytic subunit alpha"/>
    <property type="match status" value="1"/>
</dbReference>
<dbReference type="PROSITE" id="PS00108">
    <property type="entry name" value="PROTEIN_KINASE_ST"/>
    <property type="match status" value="1"/>
</dbReference>
<dbReference type="EMBL" id="MCGT01000045">
    <property type="protein sequence ID" value="ORX44920.1"/>
    <property type="molecule type" value="Genomic_DNA"/>
</dbReference>
<dbReference type="Proteomes" id="UP000242146">
    <property type="component" value="Unassembled WGS sequence"/>
</dbReference>
<dbReference type="CDD" id="cd05580">
    <property type="entry name" value="STKc_PKA_like"/>
    <property type="match status" value="1"/>
</dbReference>
<dbReference type="STRING" id="101127.A0A1X2G4Q0"/>
<keyword evidence="3" id="KW-0808">Transferase</keyword>
<dbReference type="PROSITE" id="PS51285">
    <property type="entry name" value="AGC_KINASE_CTER"/>
    <property type="match status" value="1"/>
</dbReference>
<evidence type="ECO:0000256" key="3">
    <source>
        <dbReference type="ARBA" id="ARBA00022679"/>
    </source>
</evidence>
<comment type="catalytic activity">
    <reaction evidence="8">
        <text>L-seryl-[protein] + ATP = O-phospho-L-seryl-[protein] + ADP + H(+)</text>
        <dbReference type="Rhea" id="RHEA:17989"/>
        <dbReference type="Rhea" id="RHEA-COMP:9863"/>
        <dbReference type="Rhea" id="RHEA-COMP:11604"/>
        <dbReference type="ChEBI" id="CHEBI:15378"/>
        <dbReference type="ChEBI" id="CHEBI:29999"/>
        <dbReference type="ChEBI" id="CHEBI:30616"/>
        <dbReference type="ChEBI" id="CHEBI:83421"/>
        <dbReference type="ChEBI" id="CHEBI:456216"/>
        <dbReference type="EC" id="2.7.11.11"/>
    </reaction>
</comment>
<evidence type="ECO:0000256" key="5">
    <source>
        <dbReference type="ARBA" id="ARBA00022777"/>
    </source>
</evidence>
<dbReference type="Pfam" id="PF00069">
    <property type="entry name" value="Pkinase"/>
    <property type="match status" value="1"/>
</dbReference>
<feature type="domain" description="AGC-kinase C-terminal" evidence="12">
    <location>
        <begin position="346"/>
        <end position="400"/>
    </location>
</feature>
<evidence type="ECO:0000259" key="11">
    <source>
        <dbReference type="PROSITE" id="PS50011"/>
    </source>
</evidence>
<keyword evidence="14" id="KW-1185">Reference proteome</keyword>
<dbReference type="InterPro" id="IPR011009">
    <property type="entry name" value="Kinase-like_dom_sf"/>
</dbReference>
<evidence type="ECO:0000313" key="13">
    <source>
        <dbReference type="EMBL" id="ORX44920.1"/>
    </source>
</evidence>
<dbReference type="SUPFAM" id="SSF56112">
    <property type="entry name" value="Protein kinase-like (PK-like)"/>
    <property type="match status" value="1"/>
</dbReference>
<keyword evidence="4 9" id="KW-0547">Nucleotide-binding</keyword>
<proteinExistence type="inferred from homology"/>
<dbReference type="SMART" id="SM00133">
    <property type="entry name" value="S_TK_X"/>
    <property type="match status" value="1"/>
</dbReference>
<dbReference type="PANTHER" id="PTHR24353">
    <property type="entry name" value="CYCLIC NUCLEOTIDE-DEPENDENT PROTEIN KINASE"/>
    <property type="match status" value="1"/>
</dbReference>
<evidence type="ECO:0000256" key="8">
    <source>
        <dbReference type="ARBA" id="ARBA00047454"/>
    </source>
</evidence>
<gene>
    <name evidence="13" type="ORF">DM01DRAFT_1177291</name>
</gene>
<dbReference type="InterPro" id="IPR008271">
    <property type="entry name" value="Ser/Thr_kinase_AS"/>
</dbReference>
<reference evidence="13 14" key="1">
    <citation type="submission" date="2016-07" db="EMBL/GenBank/DDBJ databases">
        <title>Pervasive Adenine N6-methylation of Active Genes in Fungi.</title>
        <authorList>
            <consortium name="DOE Joint Genome Institute"/>
            <person name="Mondo S.J."/>
            <person name="Dannebaum R.O."/>
            <person name="Kuo R.C."/>
            <person name="Labutti K."/>
            <person name="Haridas S."/>
            <person name="Kuo A."/>
            <person name="Salamov A."/>
            <person name="Ahrendt S.R."/>
            <person name="Lipzen A."/>
            <person name="Sullivan W."/>
            <person name="Andreopoulos W.B."/>
            <person name="Clum A."/>
            <person name="Lindquist E."/>
            <person name="Daum C."/>
            <person name="Ramamoorthy G.K."/>
            <person name="Gryganskyi A."/>
            <person name="Culley D."/>
            <person name="Magnuson J.K."/>
            <person name="James T.Y."/>
            <person name="O'Malley M.A."/>
            <person name="Stajich J.E."/>
            <person name="Spatafora J.W."/>
            <person name="Visel A."/>
            <person name="Grigoriev I.V."/>
        </authorList>
    </citation>
    <scope>NUCLEOTIDE SEQUENCE [LARGE SCALE GENOMIC DNA]</scope>
    <source>
        <strain evidence="13 14">NRRL 3301</strain>
    </source>
</reference>
<protein>
    <recommendedName>
        <fullName evidence="1">cAMP-dependent protein kinase</fullName>
        <ecNumber evidence="1">2.7.11.11</ecNumber>
    </recommendedName>
</protein>
<dbReference type="PANTHER" id="PTHR24353:SF37">
    <property type="entry name" value="CAMP-DEPENDENT PROTEIN KINASE CATALYTIC SUBUNIT PRKX"/>
    <property type="match status" value="1"/>
</dbReference>
<dbReference type="AlphaFoldDB" id="A0A1X2G4Q0"/>
<dbReference type="FunFam" id="3.30.200.20:FF:000042">
    <property type="entry name" value="Aurora kinase A"/>
    <property type="match status" value="1"/>
</dbReference>
<evidence type="ECO:0000256" key="7">
    <source>
        <dbReference type="ARBA" id="ARBA00047292"/>
    </source>
</evidence>
<feature type="binding site" evidence="9">
    <location>
        <position position="120"/>
    </location>
    <ligand>
        <name>ATP</name>
        <dbReference type="ChEBI" id="CHEBI:30616"/>
    </ligand>
</feature>
<dbReference type="OrthoDB" id="63267at2759"/>
<dbReference type="GO" id="GO:0005829">
    <property type="term" value="C:cytosol"/>
    <property type="evidence" value="ECO:0007669"/>
    <property type="project" value="TreeGrafter"/>
</dbReference>
<dbReference type="PROSITE" id="PS00107">
    <property type="entry name" value="PROTEIN_KINASE_ATP"/>
    <property type="match status" value="1"/>
</dbReference>
<dbReference type="GO" id="GO:0005952">
    <property type="term" value="C:cAMP-dependent protein kinase complex"/>
    <property type="evidence" value="ECO:0007669"/>
    <property type="project" value="TreeGrafter"/>
</dbReference>
<dbReference type="PROSITE" id="PS50011">
    <property type="entry name" value="PROTEIN_KINASE_DOM"/>
    <property type="match status" value="1"/>
</dbReference>
<sequence length="400" mass="46487">MRFLSTFVTSLLKRPDPLDNCSRTQSKTSRRRSSALLFLSKKPADDLDYEPPPLAPNDAIHWQKHLDELDRIRSKPPVFGEHPLPTRLDQYTMKDTLGTGTFGRVYLAKDKLEQRTVAIKVLRKEDVVRLKQVEHINSERQVLSNLHFPFIVDLYCTFQDPERLYMVEEYVLGGELFRHLRRSGRYSNASARFYAAEIVLALDYMHSLDIIYRDLKPENILLDRDGHIKLTDFGFAKKVTDRTWTLCGTPEYLAPEVIQSKGHGKAVDWWALGILIYEMLVGYPPFYDDNHFGIYEKILEAKLQLPAHLDASAKDLLKRLLVVDRTRRLGNLKGGADDIKLHPWFRGIDWLGLLTRTVRTPFEPNFAHEEDTSNFDRYSNAHIQESKEDQDPFHDLFPDF</sequence>
<dbReference type="InterPro" id="IPR000961">
    <property type="entry name" value="AGC-kinase_C"/>
</dbReference>
<keyword evidence="5 13" id="KW-0418">Kinase</keyword>
<comment type="caution">
    <text evidence="13">The sequence shown here is derived from an EMBL/GenBank/DDBJ whole genome shotgun (WGS) entry which is preliminary data.</text>
</comment>
<dbReference type="GO" id="GO:0004691">
    <property type="term" value="F:cAMP-dependent protein kinase activity"/>
    <property type="evidence" value="ECO:0007669"/>
    <property type="project" value="UniProtKB-EC"/>
</dbReference>
<dbReference type="SMART" id="SM00220">
    <property type="entry name" value="S_TKc"/>
    <property type="match status" value="1"/>
</dbReference>
<keyword evidence="6 9" id="KW-0067">ATP-binding</keyword>
<keyword evidence="2 10" id="KW-0723">Serine/threonine-protein kinase</keyword>
<evidence type="ECO:0000256" key="10">
    <source>
        <dbReference type="RuleBase" id="RU000304"/>
    </source>
</evidence>
<dbReference type="GO" id="GO:0005524">
    <property type="term" value="F:ATP binding"/>
    <property type="evidence" value="ECO:0007669"/>
    <property type="project" value="UniProtKB-UniRule"/>
</dbReference>
<evidence type="ECO:0000256" key="2">
    <source>
        <dbReference type="ARBA" id="ARBA00022527"/>
    </source>
</evidence>
<name>A0A1X2G4Q0_9FUNG</name>
<comment type="similarity">
    <text evidence="10">Belongs to the protein kinase superfamily.</text>
</comment>
<dbReference type="InterPro" id="IPR017441">
    <property type="entry name" value="Protein_kinase_ATP_BS"/>
</dbReference>
<accession>A0A1X2G4Q0</accession>
<organism evidence="13 14">
    <name type="scientific">Hesseltinella vesiculosa</name>
    <dbReference type="NCBI Taxonomy" id="101127"/>
    <lineage>
        <taxon>Eukaryota</taxon>
        <taxon>Fungi</taxon>
        <taxon>Fungi incertae sedis</taxon>
        <taxon>Mucoromycota</taxon>
        <taxon>Mucoromycotina</taxon>
        <taxon>Mucoromycetes</taxon>
        <taxon>Mucorales</taxon>
        <taxon>Cunninghamellaceae</taxon>
        <taxon>Hesseltinella</taxon>
    </lineage>
</organism>
<evidence type="ECO:0000256" key="6">
    <source>
        <dbReference type="ARBA" id="ARBA00022840"/>
    </source>
</evidence>
<evidence type="ECO:0000256" key="9">
    <source>
        <dbReference type="PROSITE-ProRule" id="PRU10141"/>
    </source>
</evidence>
<evidence type="ECO:0000313" key="14">
    <source>
        <dbReference type="Proteomes" id="UP000242146"/>
    </source>
</evidence>
<evidence type="ECO:0000259" key="12">
    <source>
        <dbReference type="PROSITE" id="PS51285"/>
    </source>
</evidence>
<feature type="domain" description="Protein kinase" evidence="11">
    <location>
        <begin position="91"/>
        <end position="345"/>
    </location>
</feature>
<dbReference type="InterPro" id="IPR000719">
    <property type="entry name" value="Prot_kinase_dom"/>
</dbReference>
<comment type="catalytic activity">
    <reaction evidence="7">
        <text>L-threonyl-[protein] + ATP = O-phospho-L-threonyl-[protein] + ADP + H(+)</text>
        <dbReference type="Rhea" id="RHEA:46608"/>
        <dbReference type="Rhea" id="RHEA-COMP:11060"/>
        <dbReference type="Rhea" id="RHEA-COMP:11605"/>
        <dbReference type="ChEBI" id="CHEBI:15378"/>
        <dbReference type="ChEBI" id="CHEBI:30013"/>
        <dbReference type="ChEBI" id="CHEBI:30616"/>
        <dbReference type="ChEBI" id="CHEBI:61977"/>
        <dbReference type="ChEBI" id="CHEBI:456216"/>
        <dbReference type="EC" id="2.7.11.11"/>
    </reaction>
</comment>
<evidence type="ECO:0000256" key="4">
    <source>
        <dbReference type="ARBA" id="ARBA00022741"/>
    </source>
</evidence>
<dbReference type="EC" id="2.7.11.11" evidence="1"/>
<dbReference type="Gene3D" id="3.30.200.20">
    <property type="entry name" value="Phosphorylase Kinase, domain 1"/>
    <property type="match status" value="1"/>
</dbReference>